<accession>A0ABU5NF27</accession>
<name>A0ABU5NF27_9RICK</name>
<comment type="caution">
    <text evidence="1">The sequence shown here is derived from an EMBL/GenBank/DDBJ whole genome shotgun (WGS) entry which is preliminary data.</text>
</comment>
<dbReference type="InterPro" id="IPR011067">
    <property type="entry name" value="Plasmid_toxin/cell-grow_inhib"/>
</dbReference>
<organism evidence="1 2">
    <name type="scientific">Candidatus Megaera venefica</name>
    <dbReference type="NCBI Taxonomy" id="2055910"/>
    <lineage>
        <taxon>Bacteria</taxon>
        <taxon>Pseudomonadati</taxon>
        <taxon>Pseudomonadota</taxon>
        <taxon>Alphaproteobacteria</taxon>
        <taxon>Rickettsiales</taxon>
        <taxon>Rickettsiaceae</taxon>
        <taxon>Candidatus Megaera</taxon>
    </lineage>
</organism>
<protein>
    <submittedName>
        <fullName evidence="1">Type II toxin-antitoxin system PemK/MazF family toxin N-terminal domain protein</fullName>
    </submittedName>
</protein>
<dbReference type="Proteomes" id="UP001291687">
    <property type="component" value="Unassembled WGS sequence"/>
</dbReference>
<gene>
    <name evidence="1" type="ORF">Megvenef_01781</name>
</gene>
<dbReference type="RefSeq" id="WP_322777718.1">
    <property type="nucleotide sequence ID" value="NZ_JARJFB010000280.1"/>
</dbReference>
<evidence type="ECO:0000313" key="2">
    <source>
        <dbReference type="Proteomes" id="UP001291687"/>
    </source>
</evidence>
<evidence type="ECO:0000313" key="1">
    <source>
        <dbReference type="EMBL" id="MEA0971793.1"/>
    </source>
</evidence>
<keyword evidence="2" id="KW-1185">Reference proteome</keyword>
<dbReference type="EMBL" id="JARJFB010000280">
    <property type="protein sequence ID" value="MEA0971793.1"/>
    <property type="molecule type" value="Genomic_DNA"/>
</dbReference>
<reference evidence="1 2" key="1">
    <citation type="submission" date="2023-03" db="EMBL/GenBank/DDBJ databases">
        <title>Host association and intracellularity evolved multiple times independently in the Rickettsiales.</title>
        <authorList>
            <person name="Castelli M."/>
            <person name="Nardi T."/>
            <person name="Gammuto L."/>
            <person name="Bellinzona G."/>
            <person name="Sabaneyeva E."/>
            <person name="Potekhin A."/>
            <person name="Serra V."/>
            <person name="Petroni G."/>
            <person name="Sassera D."/>
        </authorList>
    </citation>
    <scope>NUCLEOTIDE SEQUENCE [LARGE SCALE GENOMIC DNA]</scope>
    <source>
        <strain evidence="1 2">Sr 2-6</strain>
    </source>
</reference>
<dbReference type="Pfam" id="PF02452">
    <property type="entry name" value="PemK_toxin"/>
    <property type="match status" value="1"/>
</dbReference>
<proteinExistence type="predicted"/>
<dbReference type="Gene3D" id="2.30.30.110">
    <property type="match status" value="1"/>
</dbReference>
<sequence length="44" mass="4929">MDLLIERGDIVICALSGDYGKPRPAVVIQSDLFNPTHETFHLFV</sequence>
<dbReference type="SUPFAM" id="SSF50118">
    <property type="entry name" value="Cell growth inhibitor/plasmid maintenance toxic component"/>
    <property type="match status" value="1"/>
</dbReference>
<dbReference type="InterPro" id="IPR003477">
    <property type="entry name" value="PemK-like"/>
</dbReference>